<comment type="caution">
    <text evidence="2">The sequence shown here is derived from an EMBL/GenBank/DDBJ whole genome shotgun (WGS) entry which is preliminary data.</text>
</comment>
<dbReference type="NCBIfam" id="NF033537">
    <property type="entry name" value="lasso_biosyn_B2"/>
    <property type="match status" value="1"/>
</dbReference>
<sequence length="151" mass="17539">MKVNSFLSLNRNMRVLLIESFIFLGCARILKSLPFSKVAPLLGEKMQETYYEIDLKNLEEVKNITNAIYIASNYTFWESKCLVRAIAAMKMLERRNIESTLYLGTNKDSDGNLAAHAWLRTGNYYVTGAYEMKDYTMIVKFAKKIRKKNIR</sequence>
<dbReference type="Pfam" id="PF13471">
    <property type="entry name" value="Transglut_core3"/>
    <property type="match status" value="1"/>
</dbReference>
<reference evidence="2 3" key="1">
    <citation type="journal article" date="2005" name="Int. J. Syst. Evol. Microbiol.">
        <title>Bacillus cibi sp. nov., isolated from jeotgal, a traditional Korean fermented seafood.</title>
        <authorList>
            <person name="Yoon J.H."/>
            <person name="Lee C.H."/>
            <person name="Oh T.K."/>
        </authorList>
    </citation>
    <scope>NUCLEOTIDE SEQUENCE [LARGE SCALE GENOMIC DNA]</scope>
    <source>
        <strain evidence="2 3">DSM 16189</strain>
    </source>
</reference>
<name>A0A084H4G2_METID</name>
<keyword evidence="3" id="KW-1185">Reference proteome</keyword>
<evidence type="ECO:0000313" key="3">
    <source>
        <dbReference type="Proteomes" id="UP000028549"/>
    </source>
</evidence>
<organism evidence="2 3">
    <name type="scientific">Metabacillus indicus</name>
    <name type="common">Bacillus indicus</name>
    <dbReference type="NCBI Taxonomy" id="246786"/>
    <lineage>
        <taxon>Bacteria</taxon>
        <taxon>Bacillati</taxon>
        <taxon>Bacillota</taxon>
        <taxon>Bacilli</taxon>
        <taxon>Bacillales</taxon>
        <taxon>Bacillaceae</taxon>
        <taxon>Metabacillus</taxon>
    </lineage>
</organism>
<proteinExistence type="predicted"/>
<dbReference type="InterPro" id="IPR032708">
    <property type="entry name" value="McjB_C"/>
</dbReference>
<protein>
    <submittedName>
        <fullName evidence="2">Stage V sporulation protein S</fullName>
    </submittedName>
</protein>
<dbReference type="STRING" id="246786.GS18_0206095"/>
<feature type="domain" description="Microcin J25-processing protein McjB C-terminal" evidence="1">
    <location>
        <begin position="51"/>
        <end position="139"/>
    </location>
</feature>
<accession>A0A084H4G2</accession>
<dbReference type="EMBL" id="JNVC02000001">
    <property type="protein sequence ID" value="KEZ54474.1"/>
    <property type="molecule type" value="Genomic_DNA"/>
</dbReference>
<dbReference type="InterPro" id="IPR053521">
    <property type="entry name" value="McjB-like"/>
</dbReference>
<dbReference type="AlphaFoldDB" id="A0A084H4G2"/>
<gene>
    <name evidence="2" type="ORF">GS18_0206095</name>
</gene>
<dbReference type="Proteomes" id="UP000028549">
    <property type="component" value="Unassembled WGS sequence"/>
</dbReference>
<evidence type="ECO:0000313" key="2">
    <source>
        <dbReference type="EMBL" id="KEZ54474.1"/>
    </source>
</evidence>
<evidence type="ECO:0000259" key="1">
    <source>
        <dbReference type="Pfam" id="PF13471"/>
    </source>
</evidence>